<keyword evidence="3" id="KW-1185">Reference proteome</keyword>
<proteinExistence type="predicted"/>
<protein>
    <recommendedName>
        <fullName evidence="1">WDGH domain-containing protein</fullName>
    </recommendedName>
</protein>
<dbReference type="Pfam" id="PF25311">
    <property type="entry name" value="WDGH"/>
    <property type="match status" value="1"/>
</dbReference>
<organism evidence="2 3">
    <name type="scientific">phage Lak_Megaphage_RVC_JS4_GC31</name>
    <dbReference type="NCBI Taxonomy" id="3109228"/>
    <lineage>
        <taxon>Viruses</taxon>
        <taxon>Duplodnaviria</taxon>
        <taxon>Heunggongvirae</taxon>
        <taxon>Uroviricota</taxon>
        <taxon>Caudoviricetes</taxon>
        <taxon>Caudoviricetes code 15 clade</taxon>
    </lineage>
</organism>
<accession>A0ABZ0Z0S4</accession>
<name>A0ABZ0Z0S4_9CAUD</name>
<feature type="domain" description="WDGH" evidence="1">
    <location>
        <begin position="33"/>
        <end position="132"/>
    </location>
</feature>
<evidence type="ECO:0000313" key="2">
    <source>
        <dbReference type="EMBL" id="WQJ52763.1"/>
    </source>
</evidence>
<reference evidence="2 3" key="1">
    <citation type="submission" date="2023-11" db="EMBL/GenBank/DDBJ databases">
        <authorList>
            <person name="Cook R."/>
            <person name="Crisci M."/>
            <person name="Pye H."/>
            <person name="Adriaenssens E."/>
            <person name="Santini J."/>
        </authorList>
    </citation>
    <scope>NUCLEOTIDE SEQUENCE [LARGE SCALE GENOMIC DNA]</scope>
    <source>
        <strain evidence="2">Lak_Megaphage_RVC_JS4_GC31</strain>
    </source>
</reference>
<sequence>MENKVSAVVKSFYNVENINKIIQDNIDEDKIENISDGYHTFKELYEFRKLYNAAFFNELVKNNTCKVHKSKRHSDGELCFGGGWFIVMAELPTGQISNHYELSDWDLFKCEEQERADKFDGHTPEDVMKRIKAYILNEAI</sequence>
<evidence type="ECO:0000259" key="1">
    <source>
        <dbReference type="Pfam" id="PF25311"/>
    </source>
</evidence>
<evidence type="ECO:0000313" key="3">
    <source>
        <dbReference type="Proteomes" id="UP001349343"/>
    </source>
</evidence>
<dbReference type="Proteomes" id="UP001349343">
    <property type="component" value="Segment"/>
</dbReference>
<dbReference type="InterPro" id="IPR057362">
    <property type="entry name" value="WDGH"/>
</dbReference>
<dbReference type="EMBL" id="OR769222">
    <property type="protein sequence ID" value="WQJ52763.1"/>
    <property type="molecule type" value="Genomic_DNA"/>
</dbReference>